<accession>A0A223LCP6</accession>
<dbReference type="RefSeq" id="YP_009834652.1">
    <property type="nucleotide sequence ID" value="NC_048673.1"/>
</dbReference>
<reference evidence="1 2" key="1">
    <citation type="submission" date="2017-07" db="EMBL/GenBank/DDBJ databases">
        <title>In vitro design and evaluation of phage cocktails against multidrug-resistant Aeromonas salmonicida.</title>
        <authorList>
            <person name="Chen L."/>
            <person name="Yuan S."/>
            <person name="Ma Y."/>
        </authorList>
    </citation>
    <scope>NUCLEOTIDE SEQUENCE [LARGE SCALE GENOMIC DNA]</scope>
</reference>
<organism evidence="1 2">
    <name type="scientific">Aeromonas phage AS-zj</name>
    <dbReference type="NCBI Taxonomy" id="2024208"/>
    <lineage>
        <taxon>Viruses</taxon>
        <taxon>Duplodnaviria</taxon>
        <taxon>Heunggongvirae</taxon>
        <taxon>Uroviricota</taxon>
        <taxon>Caudoviricetes</taxon>
        <taxon>Pantevenvirales</taxon>
        <taxon>Straboviridae</taxon>
        <taxon>Emmerichvirinae</taxon>
        <taxon>Ceceduovirus</taxon>
        <taxon>Ceceduovirus aszj</taxon>
    </lineage>
</organism>
<evidence type="ECO:0000313" key="1">
    <source>
        <dbReference type="EMBL" id="ASU00200.1"/>
    </source>
</evidence>
<dbReference type="EMBL" id="MF448340">
    <property type="protein sequence ID" value="ASU00200.1"/>
    <property type="molecule type" value="Genomic_DNA"/>
</dbReference>
<sequence length="332" mass="39016">MIFEITERAESTTEKRNRKQWIDVGVDYMNAKKKNPSLTAKKYAEEKGLNYETFSRAMRRHREEIKTYYSLVNPNKNKQQWIELGVDYLTQKEKSSITLKNYIEGRGLNKETTERAFRRFKQDILLAKKLKDAQISGRKLSKAEKYQMLLADFRNKVRQHEKEPVKSQKKSTEWFNNFIKKNVRGHQVTRPIAGRLYTFAYDAKHKATLPYWDKFPLIVYLGLSAKHKGLMLGLNLHYIPIKARKEFMEELLKHATTERITNRTSLNINWGKVKGMRGADHMIKAYLPGHIKGPLMEIKPQDWSSVINLPTQRFVSGVPPKTYNTNSVWRSY</sequence>
<proteinExistence type="predicted"/>
<dbReference type="GeneID" id="55604719"/>
<evidence type="ECO:0008006" key="3">
    <source>
        <dbReference type="Google" id="ProtNLM"/>
    </source>
</evidence>
<keyword evidence="2" id="KW-1185">Reference proteome</keyword>
<dbReference type="Proteomes" id="UP000226092">
    <property type="component" value="Segment"/>
</dbReference>
<evidence type="ECO:0000313" key="2">
    <source>
        <dbReference type="Proteomes" id="UP000226092"/>
    </source>
</evidence>
<protein>
    <recommendedName>
        <fullName evidence="3">DNA end protector protein</fullName>
    </recommendedName>
</protein>
<dbReference type="KEGG" id="vg:55604719"/>
<name>A0A223LCP6_9CAUD</name>